<gene>
    <name evidence="3" type="primary">wcbD</name>
    <name evidence="3" type="ORF">GCM10010964_22750</name>
</gene>
<protein>
    <submittedName>
        <fullName evidence="3">Capsule polysaccharide transporter</fullName>
    </submittedName>
</protein>
<dbReference type="GO" id="GO:0004713">
    <property type="term" value="F:protein tyrosine kinase activity"/>
    <property type="evidence" value="ECO:0007669"/>
    <property type="project" value="TreeGrafter"/>
</dbReference>
<accession>A0A8J2ZC33</accession>
<evidence type="ECO:0000313" key="4">
    <source>
        <dbReference type="Proteomes" id="UP000597507"/>
    </source>
</evidence>
<keyword evidence="2" id="KW-1133">Transmembrane helix</keyword>
<evidence type="ECO:0000256" key="2">
    <source>
        <dbReference type="SAM" id="Phobius"/>
    </source>
</evidence>
<dbReference type="PANTHER" id="PTHR32309:SF13">
    <property type="entry name" value="FERRIC ENTEROBACTIN TRANSPORT PROTEIN FEPE"/>
    <property type="match status" value="1"/>
</dbReference>
<dbReference type="EMBL" id="BMKS01000006">
    <property type="protein sequence ID" value="GGG34281.1"/>
    <property type="molecule type" value="Genomic_DNA"/>
</dbReference>
<feature type="coiled-coil region" evidence="1">
    <location>
        <begin position="179"/>
        <end position="206"/>
    </location>
</feature>
<dbReference type="InterPro" id="IPR050445">
    <property type="entry name" value="Bact_polysacc_biosynth/exp"/>
</dbReference>
<dbReference type="PANTHER" id="PTHR32309">
    <property type="entry name" value="TYROSINE-PROTEIN KINASE"/>
    <property type="match status" value="1"/>
</dbReference>
<comment type="caution">
    <text evidence="3">The sequence shown here is derived from an EMBL/GenBank/DDBJ whole genome shotgun (WGS) entry which is preliminary data.</text>
</comment>
<organism evidence="3 4">
    <name type="scientific">Caldovatus sediminis</name>
    <dbReference type="NCBI Taxonomy" id="2041189"/>
    <lineage>
        <taxon>Bacteria</taxon>
        <taxon>Pseudomonadati</taxon>
        <taxon>Pseudomonadota</taxon>
        <taxon>Alphaproteobacteria</taxon>
        <taxon>Acetobacterales</taxon>
        <taxon>Roseomonadaceae</taxon>
        <taxon>Caldovatus</taxon>
    </lineage>
</organism>
<name>A0A8J2ZC33_9PROT</name>
<feature type="transmembrane region" description="Helical" evidence="2">
    <location>
        <begin position="339"/>
        <end position="360"/>
    </location>
</feature>
<keyword evidence="4" id="KW-1185">Reference proteome</keyword>
<sequence length="368" mass="40405">MRRLGSWAARRAFLLAVVLPSLIGATYFVGIATDQYVSEARFLVRSRSGTPGGGGGVPGLGSLLGAAGLAPANEEAHAVREFLTSHAAVEGLKGRVDLVEVFTRPEADLLSRLWWDDPERLTRYFTSMVSAVYDPSSGLITLRARSFRPEDSYAIAEELLVLSEALVNRMSERAREDALRVAREEVAVAEQRVAAAREALTALRARQQALDPSRGAAIATETIGQLEGQLTVARADLAARSRFMRPDNPGLIEVRNRIAALERQIAEERQRHTAGEATLATQLAEYERLMLEREFADRQLASAVASLEQARVEAQRQQVFLSRVVEPNLAEYPLYPRRMMNSLGLFIGLAVLYGIAKLLIAGMREHAA</sequence>
<dbReference type="GO" id="GO:0005886">
    <property type="term" value="C:plasma membrane"/>
    <property type="evidence" value="ECO:0007669"/>
    <property type="project" value="TreeGrafter"/>
</dbReference>
<dbReference type="Proteomes" id="UP000597507">
    <property type="component" value="Unassembled WGS sequence"/>
</dbReference>
<dbReference type="AlphaFoldDB" id="A0A8J2ZC33"/>
<keyword evidence="1" id="KW-0175">Coiled coil</keyword>
<keyword evidence="2" id="KW-0812">Transmembrane</keyword>
<evidence type="ECO:0000313" key="3">
    <source>
        <dbReference type="EMBL" id="GGG34281.1"/>
    </source>
</evidence>
<keyword evidence="2" id="KW-0472">Membrane</keyword>
<evidence type="ECO:0000256" key="1">
    <source>
        <dbReference type="SAM" id="Coils"/>
    </source>
</evidence>
<proteinExistence type="predicted"/>
<reference evidence="3 4" key="1">
    <citation type="journal article" date="2014" name="Int. J. Syst. Evol. Microbiol.">
        <title>Complete genome sequence of Corynebacterium casei LMG S-19264T (=DSM 44701T), isolated from a smear-ripened cheese.</title>
        <authorList>
            <consortium name="US DOE Joint Genome Institute (JGI-PGF)"/>
            <person name="Walter F."/>
            <person name="Albersmeier A."/>
            <person name="Kalinowski J."/>
            <person name="Ruckert C."/>
        </authorList>
    </citation>
    <scope>NUCLEOTIDE SEQUENCE [LARGE SCALE GENOMIC DNA]</scope>
    <source>
        <strain evidence="3 4">CGMCC 1.16330</strain>
    </source>
</reference>
<feature type="coiled-coil region" evidence="1">
    <location>
        <begin position="251"/>
        <end position="278"/>
    </location>
</feature>